<evidence type="ECO:0000313" key="2">
    <source>
        <dbReference type="Proteomes" id="UP000310506"/>
    </source>
</evidence>
<organism evidence="1 2">
    <name type="scientific">Vagococcus silagei</name>
    <dbReference type="NCBI Taxonomy" id="2508885"/>
    <lineage>
        <taxon>Bacteria</taxon>
        <taxon>Bacillati</taxon>
        <taxon>Bacillota</taxon>
        <taxon>Bacilli</taxon>
        <taxon>Lactobacillales</taxon>
        <taxon>Enterococcaceae</taxon>
        <taxon>Vagococcus</taxon>
    </lineage>
</organism>
<dbReference type="EMBL" id="SDGV01000010">
    <property type="protein sequence ID" value="THB61698.1"/>
    <property type="molecule type" value="Genomic_DNA"/>
</dbReference>
<dbReference type="Gene3D" id="3.40.50.300">
    <property type="entry name" value="P-loop containing nucleotide triphosphate hydrolases"/>
    <property type="match status" value="1"/>
</dbReference>
<evidence type="ECO:0008006" key="3">
    <source>
        <dbReference type="Google" id="ProtNLM"/>
    </source>
</evidence>
<sequence length="186" mass="21791">MRRISNDTEKNMAELVQNKVTIIFDDTQNELKIHNFPEVEWDLAFLDDQMHYFDLSTGSNIMIPFLTVKENLLLGIPRKEVKEILAEILDQLSMFHLNEHLLEETAIEISDTQQVLLQIIRAIILDKVIIFDRIKKDKEEATFVNNLLPALFKLKFDHHASIIILTDDKELLDSIYYDQVFILAHK</sequence>
<dbReference type="AlphaFoldDB" id="A0A4S3B5B4"/>
<comment type="caution">
    <text evidence="1">The sequence shown here is derived from an EMBL/GenBank/DDBJ whole genome shotgun (WGS) entry which is preliminary data.</text>
</comment>
<gene>
    <name evidence="1" type="ORF">ESZ54_04395</name>
</gene>
<dbReference type="RefSeq" id="WP_136136469.1">
    <property type="nucleotide sequence ID" value="NZ_SDGV01000010.1"/>
</dbReference>
<protein>
    <recommendedName>
        <fullName evidence="3">ATP-binding cassette domain-containing protein</fullName>
    </recommendedName>
</protein>
<dbReference type="OrthoDB" id="2199820at2"/>
<accession>A0A4S3B5B4</accession>
<dbReference type="InterPro" id="IPR027417">
    <property type="entry name" value="P-loop_NTPase"/>
</dbReference>
<name>A0A4S3B5B4_9ENTE</name>
<dbReference type="Proteomes" id="UP000310506">
    <property type="component" value="Unassembled WGS sequence"/>
</dbReference>
<keyword evidence="2" id="KW-1185">Reference proteome</keyword>
<reference evidence="1 2" key="1">
    <citation type="submission" date="2019-01" db="EMBL/GenBank/DDBJ databases">
        <title>Vagococcus silagei sp. nov. isolated from brewer's grain.</title>
        <authorList>
            <person name="Guu J.-R."/>
        </authorList>
    </citation>
    <scope>NUCLEOTIDE SEQUENCE [LARGE SCALE GENOMIC DNA]</scope>
    <source>
        <strain evidence="1 2">2B-2</strain>
    </source>
</reference>
<dbReference type="SUPFAM" id="SSF52540">
    <property type="entry name" value="P-loop containing nucleoside triphosphate hydrolases"/>
    <property type="match status" value="1"/>
</dbReference>
<evidence type="ECO:0000313" key="1">
    <source>
        <dbReference type="EMBL" id="THB61698.1"/>
    </source>
</evidence>
<proteinExistence type="predicted"/>